<reference evidence="2" key="1">
    <citation type="journal article" date="2017" name="Genome Announc.">
        <title>Complete Genome Sequence of Vibrio sp. Strain 2521-89, a Close Relative of Vibrio cholerae Isolated from Lake Water in New Mexico, USA.</title>
        <authorList>
            <person name="Liang K."/>
            <person name="Orata F.D."/>
            <person name="Winkjer N.S."/>
            <person name="Rowe L.A."/>
            <person name="Tarr C.L."/>
            <person name="Boucher Y."/>
        </authorList>
    </citation>
    <scope>NUCLEOTIDE SEQUENCE [LARGE SCALE GENOMIC DNA]</scope>
    <source>
        <strain evidence="2">2521-89</strain>
    </source>
</reference>
<dbReference type="KEGG" id="vti:CEQ48_01725"/>
<reference evidence="1 2" key="2">
    <citation type="submission" date="2017-06" db="EMBL/GenBank/DDBJ databases">
        <title>Complete genome sequence of Vibrio sp. 2521-89, a close relative of Vibrio cholerae isolated from lake water in New Mexico, USA.</title>
        <authorList>
            <person name="Liang K."/>
            <person name="Orata F.D."/>
            <person name="Winkjer N.S."/>
            <person name="Tarr C.L."/>
            <person name="Boucher Y."/>
        </authorList>
    </citation>
    <scope>NUCLEOTIDE SEQUENCE [LARGE SCALE GENOMIC DNA]</scope>
    <source>
        <strain evidence="1 2">2521-89</strain>
    </source>
</reference>
<gene>
    <name evidence="1" type="ORF">CEQ48_01725</name>
</gene>
<accession>A0AAU8W9F6</accession>
<name>A0AAU8W9F6_9VIBR</name>
<organism evidence="1 2">
    <name type="scientific">Vibrio tarriae</name>
    <dbReference type="NCBI Taxonomy" id="2014742"/>
    <lineage>
        <taxon>Bacteria</taxon>
        <taxon>Pseudomonadati</taxon>
        <taxon>Pseudomonadota</taxon>
        <taxon>Gammaproteobacteria</taxon>
        <taxon>Vibrionales</taxon>
        <taxon>Vibrionaceae</taxon>
        <taxon>Vibrio</taxon>
    </lineage>
</organism>
<dbReference type="EMBL" id="CP022352">
    <property type="protein sequence ID" value="ASK53549.1"/>
    <property type="molecule type" value="Genomic_DNA"/>
</dbReference>
<proteinExistence type="predicted"/>
<sequence>MVLTKGQPTAVQICFRPICHSCSAYLQLQVVGGGGVKFKLHQGLRVISQLRLVLFNHLVSSYLVMFRL</sequence>
<evidence type="ECO:0000313" key="1">
    <source>
        <dbReference type="EMBL" id="ASK53549.1"/>
    </source>
</evidence>
<protein>
    <submittedName>
        <fullName evidence="1">Uncharacterized protein</fullName>
    </submittedName>
</protein>
<dbReference type="AlphaFoldDB" id="A0AAU8W9F6"/>
<evidence type="ECO:0000313" key="2">
    <source>
        <dbReference type="Proteomes" id="UP000198371"/>
    </source>
</evidence>
<dbReference type="Proteomes" id="UP000198371">
    <property type="component" value="Chromosome 2"/>
</dbReference>
<keyword evidence="2" id="KW-1185">Reference proteome</keyword>